<dbReference type="OrthoDB" id="7265739at2"/>
<dbReference type="Gene3D" id="1.10.287.470">
    <property type="entry name" value="Helix hairpin bin"/>
    <property type="match status" value="1"/>
</dbReference>
<dbReference type="PANTHER" id="PTHR30469">
    <property type="entry name" value="MULTIDRUG RESISTANCE PROTEIN MDTA"/>
    <property type="match status" value="1"/>
</dbReference>
<protein>
    <recommendedName>
        <fullName evidence="4">CusB-like beta-barrel domain-containing protein</fullName>
    </recommendedName>
</protein>
<evidence type="ECO:0000313" key="6">
    <source>
        <dbReference type="Proteomes" id="UP000078090"/>
    </source>
</evidence>
<dbReference type="InterPro" id="IPR006143">
    <property type="entry name" value="RND_pump_MFP"/>
</dbReference>
<comment type="caution">
    <text evidence="5">The sequence shown here is derived from an EMBL/GenBank/DDBJ whole genome shotgun (WGS) entry which is preliminary data.</text>
</comment>
<dbReference type="Gene3D" id="2.40.30.170">
    <property type="match status" value="1"/>
</dbReference>
<feature type="transmembrane region" description="Helical" evidence="3">
    <location>
        <begin position="12"/>
        <end position="30"/>
    </location>
</feature>
<gene>
    <name evidence="5" type="ORF">A1332_08905</name>
</gene>
<dbReference type="NCBIfam" id="TIGR01730">
    <property type="entry name" value="RND_mfp"/>
    <property type="match status" value="1"/>
</dbReference>
<feature type="domain" description="CusB-like beta-barrel" evidence="4">
    <location>
        <begin position="222"/>
        <end position="287"/>
    </location>
</feature>
<dbReference type="GO" id="GO:0015562">
    <property type="term" value="F:efflux transmembrane transporter activity"/>
    <property type="evidence" value="ECO:0007669"/>
    <property type="project" value="TreeGrafter"/>
</dbReference>
<comment type="similarity">
    <text evidence="1">Belongs to the membrane fusion protein (MFP) (TC 8.A.1) family.</text>
</comment>
<proteinExistence type="inferred from homology"/>
<accession>A0A177MPS1</accession>
<reference evidence="5 6" key="1">
    <citation type="submission" date="2016-03" db="EMBL/GenBank/DDBJ databases">
        <authorList>
            <person name="Ploux O."/>
        </authorList>
    </citation>
    <scope>NUCLEOTIDE SEQUENCE [LARGE SCALE GENOMIC DNA]</scope>
    <source>
        <strain evidence="5 6">R-45363</strain>
    </source>
</reference>
<dbReference type="InterPro" id="IPR058792">
    <property type="entry name" value="Beta-barrel_RND_2"/>
</dbReference>
<keyword evidence="3" id="KW-0812">Transmembrane</keyword>
<evidence type="ECO:0000313" key="5">
    <source>
        <dbReference type="EMBL" id="OAI07592.1"/>
    </source>
</evidence>
<dbReference type="Gene3D" id="2.40.50.100">
    <property type="match status" value="1"/>
</dbReference>
<sequence length="375" mass="39618">MNIRQKYTLRTWLVGVTLTGLGIGLLVFAGKPAPAAVAVKSKVVLAVETLAPTRQDWPVTIKVNGAVAAWQEAKIGAEIGSLRIKQILVDVGSRVKRGQDLAVLADETVVAELHKQQASVDKSRANLAKAQADAARAREIQDSGALSSQKIDEYLIAEQTARADLALAQAELENQRIRLSQTHIVAPDDGVISARGAGLGDVVATGTELFRLVRQGRVEWRAEVNAQQLAQIRAGQAVELSLPDGGNVTGTVRMTAPTVDDTTRNALVYVDIPNAAVKPGMYLQGSIAVGAQAALVVPQTALVLRDGRDYVFEIAKPAGSVEQTAKPVIQRSVVTGRRVGDWVEIREGIAGDASLVAGGGAFLKDGDIVSVTPKI</sequence>
<dbReference type="GO" id="GO:1990281">
    <property type="term" value="C:efflux pump complex"/>
    <property type="evidence" value="ECO:0007669"/>
    <property type="project" value="TreeGrafter"/>
</dbReference>
<dbReference type="Proteomes" id="UP000078090">
    <property type="component" value="Unassembled WGS sequence"/>
</dbReference>
<dbReference type="AlphaFoldDB" id="A0A177MPS1"/>
<dbReference type="PANTHER" id="PTHR30469:SF15">
    <property type="entry name" value="HLYD FAMILY OF SECRETION PROTEINS"/>
    <property type="match status" value="1"/>
</dbReference>
<evidence type="ECO:0000256" key="3">
    <source>
        <dbReference type="SAM" id="Phobius"/>
    </source>
</evidence>
<keyword evidence="3" id="KW-0472">Membrane</keyword>
<evidence type="ECO:0000259" key="4">
    <source>
        <dbReference type="Pfam" id="PF25954"/>
    </source>
</evidence>
<dbReference type="Pfam" id="PF25954">
    <property type="entry name" value="Beta-barrel_RND_2"/>
    <property type="match status" value="1"/>
</dbReference>
<feature type="coiled-coil region" evidence="2">
    <location>
        <begin position="113"/>
        <end position="140"/>
    </location>
</feature>
<evidence type="ECO:0000256" key="2">
    <source>
        <dbReference type="SAM" id="Coils"/>
    </source>
</evidence>
<evidence type="ECO:0000256" key="1">
    <source>
        <dbReference type="ARBA" id="ARBA00009477"/>
    </source>
</evidence>
<keyword evidence="2" id="KW-0175">Coiled coil</keyword>
<dbReference type="Gene3D" id="2.40.420.20">
    <property type="match status" value="1"/>
</dbReference>
<organism evidence="5 6">
    <name type="scientific">Methylomonas methanica</name>
    <dbReference type="NCBI Taxonomy" id="421"/>
    <lineage>
        <taxon>Bacteria</taxon>
        <taxon>Pseudomonadati</taxon>
        <taxon>Pseudomonadota</taxon>
        <taxon>Gammaproteobacteria</taxon>
        <taxon>Methylococcales</taxon>
        <taxon>Methylococcaceae</taxon>
        <taxon>Methylomonas</taxon>
    </lineage>
</organism>
<dbReference type="RefSeq" id="WP_064007560.1">
    <property type="nucleotide sequence ID" value="NZ_LUUG01000050.1"/>
</dbReference>
<name>A0A177MPS1_METMH</name>
<keyword evidence="3" id="KW-1133">Transmembrane helix</keyword>
<dbReference type="EMBL" id="LUUG01000050">
    <property type="protein sequence ID" value="OAI07592.1"/>
    <property type="molecule type" value="Genomic_DNA"/>
</dbReference>
<dbReference type="SUPFAM" id="SSF111369">
    <property type="entry name" value="HlyD-like secretion proteins"/>
    <property type="match status" value="1"/>
</dbReference>